<evidence type="ECO:0000313" key="7">
    <source>
        <dbReference type="Proteomes" id="UP000319865"/>
    </source>
</evidence>
<dbReference type="Gene3D" id="1.10.530.10">
    <property type="match status" value="1"/>
</dbReference>
<feature type="compositionally biased region" description="Pro residues" evidence="4">
    <location>
        <begin position="245"/>
        <end position="268"/>
    </location>
</feature>
<reference evidence="6 7" key="1">
    <citation type="submission" date="2019-06" db="EMBL/GenBank/DDBJ databases">
        <title>Sequencing the genomes of 1000 actinobacteria strains.</title>
        <authorList>
            <person name="Klenk H.-P."/>
        </authorList>
    </citation>
    <scope>NUCLEOTIDE SEQUENCE [LARGE SCALE GENOMIC DNA]</scope>
    <source>
        <strain evidence="6 7">DSM 46837</strain>
    </source>
</reference>
<name>A0A543PEN5_9ACTN</name>
<gene>
    <name evidence="6" type="ORF">FHU33_1923</name>
</gene>
<keyword evidence="2" id="KW-0378">Hydrolase</keyword>
<feature type="coiled-coil region" evidence="3">
    <location>
        <begin position="201"/>
        <end position="242"/>
    </location>
</feature>
<keyword evidence="7" id="KW-1185">Reference proteome</keyword>
<proteinExistence type="inferred from homology"/>
<comment type="similarity">
    <text evidence="1">Belongs to the transglycosylase family. Rpf subfamily.</text>
</comment>
<evidence type="ECO:0000313" key="6">
    <source>
        <dbReference type="EMBL" id="TQN42519.1"/>
    </source>
</evidence>
<dbReference type="Proteomes" id="UP000319865">
    <property type="component" value="Unassembled WGS sequence"/>
</dbReference>
<protein>
    <submittedName>
        <fullName evidence="6">Transglycosylase-like protein with SLT domain</fullName>
    </submittedName>
</protein>
<dbReference type="Gene3D" id="6.10.250.3150">
    <property type="match status" value="1"/>
</dbReference>
<keyword evidence="3" id="KW-0175">Coiled coil</keyword>
<feature type="domain" description="Resuscitation-promoting factor core lysozyme-like" evidence="5">
    <location>
        <begin position="269"/>
        <end position="344"/>
    </location>
</feature>
<evidence type="ECO:0000259" key="5">
    <source>
        <dbReference type="Pfam" id="PF06737"/>
    </source>
</evidence>
<dbReference type="GO" id="GO:0016787">
    <property type="term" value="F:hydrolase activity"/>
    <property type="evidence" value="ECO:0007669"/>
    <property type="project" value="UniProtKB-KW"/>
</dbReference>
<dbReference type="AlphaFoldDB" id="A0A543PEN5"/>
<comment type="caution">
    <text evidence="6">The sequence shown here is derived from an EMBL/GenBank/DDBJ whole genome shotgun (WGS) entry which is preliminary data.</text>
</comment>
<dbReference type="RefSeq" id="WP_281281632.1">
    <property type="nucleotide sequence ID" value="NZ_VFQE01000001.1"/>
</dbReference>
<dbReference type="CDD" id="cd13925">
    <property type="entry name" value="RPF"/>
    <property type="match status" value="1"/>
</dbReference>
<dbReference type="InterPro" id="IPR010618">
    <property type="entry name" value="RPF"/>
</dbReference>
<feature type="coiled-coil region" evidence="3">
    <location>
        <begin position="70"/>
        <end position="118"/>
    </location>
</feature>
<feature type="region of interest" description="Disordered" evidence="4">
    <location>
        <begin position="243"/>
        <end position="271"/>
    </location>
</feature>
<dbReference type="EMBL" id="VFQE01000001">
    <property type="protein sequence ID" value="TQN42519.1"/>
    <property type="molecule type" value="Genomic_DNA"/>
</dbReference>
<evidence type="ECO:0000256" key="2">
    <source>
        <dbReference type="ARBA" id="ARBA00022801"/>
    </source>
</evidence>
<evidence type="ECO:0000256" key="4">
    <source>
        <dbReference type="SAM" id="MobiDB-lite"/>
    </source>
</evidence>
<dbReference type="InterPro" id="IPR023346">
    <property type="entry name" value="Lysozyme-like_dom_sf"/>
</dbReference>
<organism evidence="6 7">
    <name type="scientific">Blastococcus colisei</name>
    <dbReference type="NCBI Taxonomy" id="1564162"/>
    <lineage>
        <taxon>Bacteria</taxon>
        <taxon>Bacillati</taxon>
        <taxon>Actinomycetota</taxon>
        <taxon>Actinomycetes</taxon>
        <taxon>Geodermatophilales</taxon>
        <taxon>Geodermatophilaceae</taxon>
        <taxon>Blastococcus</taxon>
    </lineage>
</organism>
<sequence length="348" mass="35368">MEESTGTAETVVRRRSGLLGAVGMAAVIGLVGASGTASAAPGDGQLSAAEDAAAEVGRLLEQVGAAHAALDDASAQAARVEDELRGWQRAHAIAQADAQAAEVVAQEAQADLAGARDAVAAFARDSYMLGSTSPAFESLLTSGSPSQMLERAALLAAAGQHRSAVLASSSVARQRADETQAAARRAVTEVEVLRTAAQAALATAEAERADAAHLLADLQAQQAAVQNRLDHARTALVDLQAERPPAQPTVPTPPPPPSPPSSGGPPPQATAHDWDAVALCESGGNWSINTGNGYFGGLQFSPTTWLEFGGAAYAPRADLATKSQQIAVAEKVLAVQGPGAWPTCGRSL</sequence>
<evidence type="ECO:0000256" key="3">
    <source>
        <dbReference type="SAM" id="Coils"/>
    </source>
</evidence>
<dbReference type="SUPFAM" id="SSF53955">
    <property type="entry name" value="Lysozyme-like"/>
    <property type="match status" value="1"/>
</dbReference>
<evidence type="ECO:0000256" key="1">
    <source>
        <dbReference type="ARBA" id="ARBA00010830"/>
    </source>
</evidence>
<accession>A0A543PEN5</accession>
<dbReference type="Pfam" id="PF06737">
    <property type="entry name" value="Transglycosylas"/>
    <property type="match status" value="1"/>
</dbReference>